<reference evidence="2 3" key="1">
    <citation type="submission" date="2019-02" db="EMBL/GenBank/DDBJ databases">
        <title>Deep-cultivation of Planctomycetes and their phenomic and genomic characterization uncovers novel biology.</title>
        <authorList>
            <person name="Wiegand S."/>
            <person name="Jogler M."/>
            <person name="Boedeker C."/>
            <person name="Pinto D."/>
            <person name="Vollmers J."/>
            <person name="Rivas-Marin E."/>
            <person name="Kohn T."/>
            <person name="Peeters S.H."/>
            <person name="Heuer A."/>
            <person name="Rast P."/>
            <person name="Oberbeckmann S."/>
            <person name="Bunk B."/>
            <person name="Jeske O."/>
            <person name="Meyerdierks A."/>
            <person name="Storesund J.E."/>
            <person name="Kallscheuer N."/>
            <person name="Luecker S."/>
            <person name="Lage O.M."/>
            <person name="Pohl T."/>
            <person name="Merkel B.J."/>
            <person name="Hornburger P."/>
            <person name="Mueller R.-W."/>
            <person name="Bruemmer F."/>
            <person name="Labrenz M."/>
            <person name="Spormann A.M."/>
            <person name="Op den Camp H."/>
            <person name="Overmann J."/>
            <person name="Amann R."/>
            <person name="Jetten M.S.M."/>
            <person name="Mascher T."/>
            <person name="Medema M.H."/>
            <person name="Devos D.P."/>
            <person name="Kaster A.-K."/>
            <person name="Ovreas L."/>
            <person name="Rohde M."/>
            <person name="Galperin M.Y."/>
            <person name="Jogler C."/>
        </authorList>
    </citation>
    <scope>NUCLEOTIDE SEQUENCE [LARGE SCALE GENOMIC DNA]</scope>
    <source>
        <strain evidence="2 3">K23_9</strain>
    </source>
</reference>
<dbReference type="SUPFAM" id="SSF49373">
    <property type="entry name" value="Invasin/intimin cell-adhesion fragments"/>
    <property type="match status" value="1"/>
</dbReference>
<dbReference type="PANTHER" id="PTHR35889">
    <property type="entry name" value="CYCLOINULO-OLIGOSACCHARIDE FRUCTANOTRANSFERASE-RELATED"/>
    <property type="match status" value="1"/>
</dbReference>
<dbReference type="Gene3D" id="2.60.40.1080">
    <property type="match status" value="1"/>
</dbReference>
<gene>
    <name evidence="2" type="ORF">K239x_17290</name>
</gene>
<dbReference type="InterPro" id="IPR011444">
    <property type="entry name" value="DUF1549"/>
</dbReference>
<evidence type="ECO:0000313" key="3">
    <source>
        <dbReference type="Proteomes" id="UP000319817"/>
    </source>
</evidence>
<organism evidence="2 3">
    <name type="scientific">Stieleria marina</name>
    <dbReference type="NCBI Taxonomy" id="1930275"/>
    <lineage>
        <taxon>Bacteria</taxon>
        <taxon>Pseudomonadati</taxon>
        <taxon>Planctomycetota</taxon>
        <taxon>Planctomycetia</taxon>
        <taxon>Pirellulales</taxon>
        <taxon>Pirellulaceae</taxon>
        <taxon>Stieleria</taxon>
    </lineage>
</organism>
<dbReference type="Pfam" id="PF07587">
    <property type="entry name" value="PSD1"/>
    <property type="match status" value="1"/>
</dbReference>
<sequence length="835" mass="92692">MSLRRFAIASAVASLIGSFTIAPLIVDRPVSAVEPAEAAATSTIAKNPPITPDLAVYPPNIKLGSARDFQSFVAVIRRDDGITEDASERVQWTVADASKVKLDGFSLFPIADGKTELIGKYNGAVVKIPVEVSNATAKPAISFEKDIMPVLTRSGCNTGSCHGAARGKDGFRISLFGFDPEGDYHRITREIGVRRINLAVPEESLFLKKSIGSVPHTGGKLFGTDSDYYATVLEWLQDGAKLDAKDKKPPTVDSVAIYPEQAVIEGEGTKQRFVAVASYSDGSTRDVTRLAAFTSNNSGTAAIDDSGNVTAGRRGEAFVMARFDTHTVGSQVLALPVDLKYTEPKITGEYIDQLVGRKLQQLRIEPSGLCSDEEFIRRVTIDITGQMPTEQEYDSFSNDAGADRRSALVDRLLERKEFSEIWAMKFAQLLMIKSTNQVSYKSAFLYANWLTDKFARNVPIDQMVRELLTSTGGTFTSPSTNFYEIERDTLKTSENVAQVFMGIRTQCAQCHNHPFDRWTMNDYYGFASFFSQVGRKQAEDYREKIVYNRFSGEVNHLVTKKPVPPTFLGGASPETKGKDRRAVLADWLTSPENPYFAKSIANRVWAHYMGVGLVDQVDDIRVSNPPSNPELLDKLGEKLIEYKYDFRRLVRDICNSDAYQRSSATNDTNAHDHRNYAHAVIRRVPAESLLDCISQVTASPDKFTGLPLGARAVQIADGKTTNYFLTTFGRSPRASVCECEATTDPSLSQALHLLNGSSVSDKIVRGKLIDTWLKEEKLSPEEIIDRIYLRCLTRKPTEEEKKELVKKLGDDENKSPALQDIFWAVLNSREFVFNH</sequence>
<dbReference type="InterPro" id="IPR003343">
    <property type="entry name" value="Big_2"/>
</dbReference>
<dbReference type="OrthoDB" id="289126at2"/>
<feature type="domain" description="BIG2" evidence="1">
    <location>
        <begin position="251"/>
        <end position="333"/>
    </location>
</feature>
<keyword evidence="3" id="KW-1185">Reference proteome</keyword>
<dbReference type="SMART" id="SM00635">
    <property type="entry name" value="BID_2"/>
    <property type="match status" value="1"/>
</dbReference>
<protein>
    <recommendedName>
        <fullName evidence="1">BIG2 domain-containing protein</fullName>
    </recommendedName>
</protein>
<evidence type="ECO:0000313" key="2">
    <source>
        <dbReference type="EMBL" id="QDT09778.1"/>
    </source>
</evidence>
<dbReference type="Proteomes" id="UP000319817">
    <property type="component" value="Chromosome"/>
</dbReference>
<evidence type="ECO:0000259" key="1">
    <source>
        <dbReference type="SMART" id="SM00635"/>
    </source>
</evidence>
<dbReference type="EMBL" id="CP036526">
    <property type="protein sequence ID" value="QDT09778.1"/>
    <property type="molecule type" value="Genomic_DNA"/>
</dbReference>
<dbReference type="InterPro" id="IPR022655">
    <property type="entry name" value="DUF1553"/>
</dbReference>
<dbReference type="Pfam" id="PF07583">
    <property type="entry name" value="PSCyt2"/>
    <property type="match status" value="1"/>
</dbReference>
<dbReference type="InterPro" id="IPR008964">
    <property type="entry name" value="Invasin/intimin_cell_adhesion"/>
</dbReference>
<accession>A0A517NRL3</accession>
<dbReference type="AlphaFoldDB" id="A0A517NRL3"/>
<dbReference type="PANTHER" id="PTHR35889:SF3">
    <property type="entry name" value="F-BOX DOMAIN-CONTAINING PROTEIN"/>
    <property type="match status" value="1"/>
</dbReference>
<proteinExistence type="predicted"/>
<name>A0A517NRL3_9BACT</name>